<name>A0AAV7LW54_PLEWA</name>
<protein>
    <submittedName>
        <fullName evidence="1">Uncharacterized protein</fullName>
    </submittedName>
</protein>
<accession>A0AAV7LW54</accession>
<dbReference type="EMBL" id="JANPWB010000014">
    <property type="protein sequence ID" value="KAJ1095712.1"/>
    <property type="molecule type" value="Genomic_DNA"/>
</dbReference>
<sequence length="130" mass="13994">MEAGHWGSVPDIFAGLSALLGPFLRLDLTEGQLSESKAWTRKGDLCLRANSDSQTAGHGEQSAQPLADPETIALYLVAILGLALDITDREDLEQDLTLSKVQAAIAMLCPGETPRPNGLPAELYKWYSSL</sequence>
<comment type="caution">
    <text evidence="1">The sequence shown here is derived from an EMBL/GenBank/DDBJ whole genome shotgun (WGS) entry which is preliminary data.</text>
</comment>
<evidence type="ECO:0000313" key="1">
    <source>
        <dbReference type="EMBL" id="KAJ1095712.1"/>
    </source>
</evidence>
<dbReference type="Proteomes" id="UP001066276">
    <property type="component" value="Chromosome 10"/>
</dbReference>
<dbReference type="AlphaFoldDB" id="A0AAV7LW54"/>
<organism evidence="1 2">
    <name type="scientific">Pleurodeles waltl</name>
    <name type="common">Iberian ribbed newt</name>
    <dbReference type="NCBI Taxonomy" id="8319"/>
    <lineage>
        <taxon>Eukaryota</taxon>
        <taxon>Metazoa</taxon>
        <taxon>Chordata</taxon>
        <taxon>Craniata</taxon>
        <taxon>Vertebrata</taxon>
        <taxon>Euteleostomi</taxon>
        <taxon>Amphibia</taxon>
        <taxon>Batrachia</taxon>
        <taxon>Caudata</taxon>
        <taxon>Salamandroidea</taxon>
        <taxon>Salamandridae</taxon>
        <taxon>Pleurodelinae</taxon>
        <taxon>Pleurodeles</taxon>
    </lineage>
</organism>
<evidence type="ECO:0000313" key="2">
    <source>
        <dbReference type="Proteomes" id="UP001066276"/>
    </source>
</evidence>
<keyword evidence="2" id="KW-1185">Reference proteome</keyword>
<gene>
    <name evidence="1" type="ORF">NDU88_000870</name>
</gene>
<reference evidence="1" key="1">
    <citation type="journal article" date="2022" name="bioRxiv">
        <title>Sequencing and chromosome-scale assembly of the giantPleurodeles waltlgenome.</title>
        <authorList>
            <person name="Brown T."/>
            <person name="Elewa A."/>
            <person name="Iarovenko S."/>
            <person name="Subramanian E."/>
            <person name="Araus A.J."/>
            <person name="Petzold A."/>
            <person name="Susuki M."/>
            <person name="Suzuki K.-i.T."/>
            <person name="Hayashi T."/>
            <person name="Toyoda A."/>
            <person name="Oliveira C."/>
            <person name="Osipova E."/>
            <person name="Leigh N.D."/>
            <person name="Simon A."/>
            <person name="Yun M.H."/>
        </authorList>
    </citation>
    <scope>NUCLEOTIDE SEQUENCE</scope>
    <source>
        <strain evidence="1">20211129_DDA</strain>
        <tissue evidence="1">Liver</tissue>
    </source>
</reference>
<proteinExistence type="predicted"/>